<keyword evidence="3" id="KW-0238">DNA-binding</keyword>
<evidence type="ECO:0000256" key="3">
    <source>
        <dbReference type="ARBA" id="ARBA00023125"/>
    </source>
</evidence>
<dbReference type="OrthoDB" id="570111at2"/>
<proteinExistence type="inferred from homology"/>
<dbReference type="InterPro" id="IPR036390">
    <property type="entry name" value="WH_DNA-bd_sf"/>
</dbReference>
<dbReference type="Gene3D" id="3.40.190.290">
    <property type="match status" value="1"/>
</dbReference>
<feature type="domain" description="HTH lysR-type" evidence="5">
    <location>
        <begin position="8"/>
        <end position="65"/>
    </location>
</feature>
<reference evidence="7" key="1">
    <citation type="submission" date="2017-01" db="EMBL/GenBank/DDBJ databases">
        <authorList>
            <person name="Varghese N."/>
            <person name="Submissions S."/>
        </authorList>
    </citation>
    <scope>NUCLEOTIDE SEQUENCE [LARGE SCALE GENOMIC DNA]</scope>
    <source>
        <strain evidence="7">DSM 22306</strain>
    </source>
</reference>
<sequence>MNWSAVNFDWNHTRTFLVTAEEGTLSAAAKALGLTQPTLSRQVSALEADLGITLFERVGQRLVLTDSGMELLEHARVMGDAAMQFSLAATGQSQQLEGSVIISAGELDATVRLPKIIAKLRREEPGIDIEVIVTNAASDLKRREADIAIRSFRPTQNDLIAKKLGEEVIWLYGTKDYLEQLPPFKDFSELTDIQIIAFDRSNMVSDRLNQQGWQLSKHNFQLITSFQLLQLELCKEGMGVIFFPEDMGDKETSLVRAFEHMGPVMKLPIWLVCHQELRTSLRVRRVFDFIADEFSQILNQ</sequence>
<dbReference type="Pfam" id="PF03466">
    <property type="entry name" value="LysR_substrate"/>
    <property type="match status" value="1"/>
</dbReference>
<dbReference type="SUPFAM" id="SSF53850">
    <property type="entry name" value="Periplasmic binding protein-like II"/>
    <property type="match status" value="1"/>
</dbReference>
<organism evidence="6 7">
    <name type="scientific">Neptunomonas antarctica</name>
    <dbReference type="NCBI Taxonomy" id="619304"/>
    <lineage>
        <taxon>Bacteria</taxon>
        <taxon>Pseudomonadati</taxon>
        <taxon>Pseudomonadota</taxon>
        <taxon>Gammaproteobacteria</taxon>
        <taxon>Oceanospirillales</taxon>
        <taxon>Oceanospirillaceae</taxon>
        <taxon>Neptunomonas</taxon>
    </lineage>
</organism>
<dbReference type="AlphaFoldDB" id="A0A1N7LHA8"/>
<dbReference type="PANTHER" id="PTHR30537">
    <property type="entry name" value="HTH-TYPE TRANSCRIPTIONAL REGULATOR"/>
    <property type="match status" value="1"/>
</dbReference>
<keyword evidence="4" id="KW-0804">Transcription</keyword>
<accession>A0A1N7LHA8</accession>
<evidence type="ECO:0000256" key="4">
    <source>
        <dbReference type="ARBA" id="ARBA00023163"/>
    </source>
</evidence>
<dbReference type="GO" id="GO:0003700">
    <property type="term" value="F:DNA-binding transcription factor activity"/>
    <property type="evidence" value="ECO:0007669"/>
    <property type="project" value="InterPro"/>
</dbReference>
<dbReference type="GO" id="GO:0006351">
    <property type="term" value="P:DNA-templated transcription"/>
    <property type="evidence" value="ECO:0007669"/>
    <property type="project" value="TreeGrafter"/>
</dbReference>
<dbReference type="PROSITE" id="PS50931">
    <property type="entry name" value="HTH_LYSR"/>
    <property type="match status" value="1"/>
</dbReference>
<dbReference type="STRING" id="619304.SAMN05421760_10430"/>
<dbReference type="InterPro" id="IPR005119">
    <property type="entry name" value="LysR_subst-bd"/>
</dbReference>
<dbReference type="Gene3D" id="1.10.10.10">
    <property type="entry name" value="Winged helix-like DNA-binding domain superfamily/Winged helix DNA-binding domain"/>
    <property type="match status" value="1"/>
</dbReference>
<evidence type="ECO:0000256" key="1">
    <source>
        <dbReference type="ARBA" id="ARBA00009437"/>
    </source>
</evidence>
<comment type="similarity">
    <text evidence="1">Belongs to the LysR transcriptional regulatory family.</text>
</comment>
<keyword evidence="7" id="KW-1185">Reference proteome</keyword>
<evidence type="ECO:0000313" key="6">
    <source>
        <dbReference type="EMBL" id="SIS73197.1"/>
    </source>
</evidence>
<dbReference type="RefSeq" id="WP_082400187.1">
    <property type="nucleotide sequence ID" value="NZ_FTOE01000004.1"/>
</dbReference>
<dbReference type="CDD" id="cd05466">
    <property type="entry name" value="PBP2_LTTR_substrate"/>
    <property type="match status" value="1"/>
</dbReference>
<dbReference type="Proteomes" id="UP000185999">
    <property type="component" value="Unassembled WGS sequence"/>
</dbReference>
<dbReference type="InterPro" id="IPR036388">
    <property type="entry name" value="WH-like_DNA-bd_sf"/>
</dbReference>
<dbReference type="EMBL" id="FTOE01000004">
    <property type="protein sequence ID" value="SIS73197.1"/>
    <property type="molecule type" value="Genomic_DNA"/>
</dbReference>
<dbReference type="GO" id="GO:0043565">
    <property type="term" value="F:sequence-specific DNA binding"/>
    <property type="evidence" value="ECO:0007669"/>
    <property type="project" value="TreeGrafter"/>
</dbReference>
<name>A0A1N7LHA8_9GAMM</name>
<dbReference type="FunFam" id="1.10.10.10:FF:000001">
    <property type="entry name" value="LysR family transcriptional regulator"/>
    <property type="match status" value="1"/>
</dbReference>
<dbReference type="InterPro" id="IPR058163">
    <property type="entry name" value="LysR-type_TF_proteobact-type"/>
</dbReference>
<evidence type="ECO:0000259" key="5">
    <source>
        <dbReference type="PROSITE" id="PS50931"/>
    </source>
</evidence>
<dbReference type="PANTHER" id="PTHR30537:SF3">
    <property type="entry name" value="TRANSCRIPTIONAL REGULATORY PROTEIN"/>
    <property type="match status" value="1"/>
</dbReference>
<dbReference type="PRINTS" id="PR00039">
    <property type="entry name" value="HTHLYSR"/>
</dbReference>
<dbReference type="SUPFAM" id="SSF46785">
    <property type="entry name" value="Winged helix' DNA-binding domain"/>
    <property type="match status" value="1"/>
</dbReference>
<dbReference type="Pfam" id="PF00126">
    <property type="entry name" value="HTH_1"/>
    <property type="match status" value="1"/>
</dbReference>
<evidence type="ECO:0000313" key="7">
    <source>
        <dbReference type="Proteomes" id="UP000185999"/>
    </source>
</evidence>
<dbReference type="InterPro" id="IPR000847">
    <property type="entry name" value="LysR_HTH_N"/>
</dbReference>
<evidence type="ECO:0000256" key="2">
    <source>
        <dbReference type="ARBA" id="ARBA00023015"/>
    </source>
</evidence>
<gene>
    <name evidence="6" type="ORF">SAMN05421760_10430</name>
</gene>
<keyword evidence="2" id="KW-0805">Transcription regulation</keyword>
<protein>
    <submittedName>
        <fullName evidence="6">Transcriptional regulator, LysR family</fullName>
    </submittedName>
</protein>